<proteinExistence type="predicted"/>
<reference evidence="1" key="1">
    <citation type="submission" date="2019-10" db="EMBL/GenBank/DDBJ databases">
        <authorList>
            <consortium name="DOE Joint Genome Institute"/>
            <person name="Kuo A."/>
            <person name="Miyauchi S."/>
            <person name="Kiss E."/>
            <person name="Drula E."/>
            <person name="Kohler A."/>
            <person name="Sanchez-Garcia M."/>
            <person name="Andreopoulos B."/>
            <person name="Barry K.W."/>
            <person name="Bonito G."/>
            <person name="Buee M."/>
            <person name="Carver A."/>
            <person name="Chen C."/>
            <person name="Cichocki N."/>
            <person name="Clum A."/>
            <person name="Culley D."/>
            <person name="Crous P.W."/>
            <person name="Fauchery L."/>
            <person name="Girlanda M."/>
            <person name="Hayes R."/>
            <person name="Keri Z."/>
            <person name="Labutti K."/>
            <person name="Lipzen A."/>
            <person name="Lombard V."/>
            <person name="Magnuson J."/>
            <person name="Maillard F."/>
            <person name="Morin E."/>
            <person name="Murat C."/>
            <person name="Nolan M."/>
            <person name="Ohm R."/>
            <person name="Pangilinan J."/>
            <person name="Pereira M."/>
            <person name="Perotto S."/>
            <person name="Peter M."/>
            <person name="Riley R."/>
            <person name="Sitrit Y."/>
            <person name="Stielow B."/>
            <person name="Szollosi G."/>
            <person name="Zifcakova L."/>
            <person name="Stursova M."/>
            <person name="Spatafora J.W."/>
            <person name="Tedersoo L."/>
            <person name="Vaario L.-M."/>
            <person name="Yamada A."/>
            <person name="Yan M."/>
            <person name="Wang P."/>
            <person name="Xu J."/>
            <person name="Bruns T."/>
            <person name="Baldrian P."/>
            <person name="Vilgalys R."/>
            <person name="Henrissat B."/>
            <person name="Grigoriev I.V."/>
            <person name="Hibbett D."/>
            <person name="Nagy L.G."/>
            <person name="Martin F.M."/>
        </authorList>
    </citation>
    <scope>NUCLEOTIDE SEQUENCE</scope>
    <source>
        <strain evidence="1">P2</strain>
    </source>
</reference>
<accession>A0ACB6Z0D2</accession>
<evidence type="ECO:0000313" key="1">
    <source>
        <dbReference type="EMBL" id="KAF9643002.1"/>
    </source>
</evidence>
<evidence type="ECO:0000313" key="2">
    <source>
        <dbReference type="Proteomes" id="UP000886501"/>
    </source>
</evidence>
<reference evidence="1" key="2">
    <citation type="journal article" date="2020" name="Nat. Commun.">
        <title>Large-scale genome sequencing of mycorrhizal fungi provides insights into the early evolution of symbiotic traits.</title>
        <authorList>
            <person name="Miyauchi S."/>
            <person name="Kiss E."/>
            <person name="Kuo A."/>
            <person name="Drula E."/>
            <person name="Kohler A."/>
            <person name="Sanchez-Garcia M."/>
            <person name="Morin E."/>
            <person name="Andreopoulos B."/>
            <person name="Barry K.W."/>
            <person name="Bonito G."/>
            <person name="Buee M."/>
            <person name="Carver A."/>
            <person name="Chen C."/>
            <person name="Cichocki N."/>
            <person name="Clum A."/>
            <person name="Culley D."/>
            <person name="Crous P.W."/>
            <person name="Fauchery L."/>
            <person name="Girlanda M."/>
            <person name="Hayes R.D."/>
            <person name="Keri Z."/>
            <person name="LaButti K."/>
            <person name="Lipzen A."/>
            <person name="Lombard V."/>
            <person name="Magnuson J."/>
            <person name="Maillard F."/>
            <person name="Murat C."/>
            <person name="Nolan M."/>
            <person name="Ohm R.A."/>
            <person name="Pangilinan J."/>
            <person name="Pereira M.F."/>
            <person name="Perotto S."/>
            <person name="Peter M."/>
            <person name="Pfister S."/>
            <person name="Riley R."/>
            <person name="Sitrit Y."/>
            <person name="Stielow J.B."/>
            <person name="Szollosi G."/>
            <person name="Zifcakova L."/>
            <person name="Stursova M."/>
            <person name="Spatafora J.W."/>
            <person name="Tedersoo L."/>
            <person name="Vaario L.M."/>
            <person name="Yamada A."/>
            <person name="Yan M."/>
            <person name="Wang P."/>
            <person name="Xu J."/>
            <person name="Bruns T."/>
            <person name="Baldrian P."/>
            <person name="Vilgalys R."/>
            <person name="Dunand C."/>
            <person name="Henrissat B."/>
            <person name="Grigoriev I.V."/>
            <person name="Hibbett D."/>
            <person name="Nagy L.G."/>
            <person name="Martin F.M."/>
        </authorList>
    </citation>
    <scope>NUCLEOTIDE SEQUENCE</scope>
    <source>
        <strain evidence="1">P2</strain>
    </source>
</reference>
<dbReference type="Proteomes" id="UP000886501">
    <property type="component" value="Unassembled WGS sequence"/>
</dbReference>
<sequence length="129" mass="15038">MPIFGPLGPSLAGYVRSSKTLSSWLKPISLWYANLAGYRRIGLRYDDLLVEERDDVQKALGRLSTREAYDRAFRIKQASQASITHQDLPKDKWVTVSEDKRYLKPYVLEVAKEDLERQKWDNLTVSRHR</sequence>
<dbReference type="EMBL" id="MU118301">
    <property type="protein sequence ID" value="KAF9643002.1"/>
    <property type="molecule type" value="Genomic_DNA"/>
</dbReference>
<name>A0ACB6Z0D2_THEGA</name>
<keyword evidence="2" id="KW-1185">Reference proteome</keyword>
<comment type="caution">
    <text evidence="1">The sequence shown here is derived from an EMBL/GenBank/DDBJ whole genome shotgun (WGS) entry which is preliminary data.</text>
</comment>
<gene>
    <name evidence="1" type="ORF">BDM02DRAFT_3104974</name>
</gene>
<organism evidence="1 2">
    <name type="scientific">Thelephora ganbajun</name>
    <name type="common">Ganba fungus</name>
    <dbReference type="NCBI Taxonomy" id="370292"/>
    <lineage>
        <taxon>Eukaryota</taxon>
        <taxon>Fungi</taxon>
        <taxon>Dikarya</taxon>
        <taxon>Basidiomycota</taxon>
        <taxon>Agaricomycotina</taxon>
        <taxon>Agaricomycetes</taxon>
        <taxon>Thelephorales</taxon>
        <taxon>Thelephoraceae</taxon>
        <taxon>Thelephora</taxon>
    </lineage>
</organism>
<protein>
    <submittedName>
        <fullName evidence="1">Ubiquinol-cytochrome-c reductase complex subunit 6</fullName>
    </submittedName>
</protein>